<dbReference type="InterPro" id="IPR038620">
    <property type="entry name" value="YdcP-like_sf"/>
</dbReference>
<comment type="caution">
    <text evidence="1">The sequence shown here is derived from an EMBL/GenBank/DDBJ whole genome shotgun (WGS) entry which is preliminary data.</text>
</comment>
<keyword evidence="2" id="KW-1185">Reference proteome</keyword>
<organism evidence="1 2">
    <name type="scientific">Clostridium paridis</name>
    <dbReference type="NCBI Taxonomy" id="2803863"/>
    <lineage>
        <taxon>Bacteria</taxon>
        <taxon>Bacillati</taxon>
        <taxon>Bacillota</taxon>
        <taxon>Clostridia</taxon>
        <taxon>Eubacteriales</taxon>
        <taxon>Clostridiaceae</taxon>
        <taxon>Clostridium</taxon>
    </lineage>
</organism>
<dbReference type="AlphaFoldDB" id="A0A937FF99"/>
<accession>A0A937FF99</accession>
<sequence length="118" mass="12687">MAKVMKIIPDINKTFGDLMYLGKEDRFLYVDGKKGETPTGAIYKLASSIQGGEVSVYIEGTPKEFGFMSKVSVKDVEITHRAQVSGNFANVITAINAVDIVSVDKNSSNQGNQAPGAK</sequence>
<gene>
    <name evidence="1" type="ORF">JK634_10735</name>
</gene>
<evidence type="ECO:0000313" key="2">
    <source>
        <dbReference type="Proteomes" id="UP000623681"/>
    </source>
</evidence>
<evidence type="ECO:0000313" key="1">
    <source>
        <dbReference type="EMBL" id="MBL4932284.1"/>
    </source>
</evidence>
<dbReference type="Gene3D" id="2.40.50.390">
    <property type="entry name" value="Conjugative transposon protein, DUF961"/>
    <property type="match status" value="1"/>
</dbReference>
<proteinExistence type="predicted"/>
<protein>
    <submittedName>
        <fullName evidence="1">DUF961 family protein</fullName>
    </submittedName>
</protein>
<dbReference type="InterPro" id="IPR010365">
    <property type="entry name" value="DUF961"/>
</dbReference>
<dbReference type="RefSeq" id="WP_202767650.1">
    <property type="nucleotide sequence ID" value="NZ_JAESWA010000022.1"/>
</dbReference>
<reference evidence="1" key="1">
    <citation type="submission" date="2021-01" db="EMBL/GenBank/DDBJ databases">
        <title>Genome public.</title>
        <authorList>
            <person name="Liu C."/>
            <person name="Sun Q."/>
        </authorList>
    </citation>
    <scope>NUCLEOTIDE SEQUENCE</scope>
    <source>
        <strain evidence="1">YIM B02565</strain>
    </source>
</reference>
<dbReference type="Proteomes" id="UP000623681">
    <property type="component" value="Unassembled WGS sequence"/>
</dbReference>
<dbReference type="Pfam" id="PF06125">
    <property type="entry name" value="DUF961"/>
    <property type="match status" value="1"/>
</dbReference>
<name>A0A937FF99_9CLOT</name>
<dbReference type="EMBL" id="JAESWA010000022">
    <property type="protein sequence ID" value="MBL4932284.1"/>
    <property type="molecule type" value="Genomic_DNA"/>
</dbReference>